<protein>
    <recommendedName>
        <fullName evidence="1">STAS domain-containing protein</fullName>
    </recommendedName>
</protein>
<proteinExistence type="predicted"/>
<dbReference type="SUPFAM" id="SSF52091">
    <property type="entry name" value="SpoIIaa-like"/>
    <property type="match status" value="1"/>
</dbReference>
<dbReference type="Gene3D" id="3.30.750.24">
    <property type="entry name" value="STAS domain"/>
    <property type="match status" value="1"/>
</dbReference>
<dbReference type="RefSeq" id="WP_345108685.1">
    <property type="nucleotide sequence ID" value="NZ_BAABDH010000003.1"/>
</dbReference>
<evidence type="ECO:0000313" key="2">
    <source>
        <dbReference type="EMBL" id="GAA3918773.1"/>
    </source>
</evidence>
<reference evidence="3" key="1">
    <citation type="journal article" date="2019" name="Int. J. Syst. Evol. Microbiol.">
        <title>The Global Catalogue of Microorganisms (GCM) 10K type strain sequencing project: providing services to taxonomists for standard genome sequencing and annotation.</title>
        <authorList>
            <consortium name="The Broad Institute Genomics Platform"/>
            <consortium name="The Broad Institute Genome Sequencing Center for Infectious Disease"/>
            <person name="Wu L."/>
            <person name="Ma J."/>
        </authorList>
    </citation>
    <scope>NUCLEOTIDE SEQUENCE [LARGE SCALE GENOMIC DNA]</scope>
    <source>
        <strain evidence="3">JCM 17214</strain>
    </source>
</reference>
<dbReference type="Proteomes" id="UP001499909">
    <property type="component" value="Unassembled WGS sequence"/>
</dbReference>
<dbReference type="InterPro" id="IPR036513">
    <property type="entry name" value="STAS_dom_sf"/>
</dbReference>
<keyword evidence="3" id="KW-1185">Reference proteome</keyword>
<evidence type="ECO:0000313" key="3">
    <source>
        <dbReference type="Proteomes" id="UP001499909"/>
    </source>
</evidence>
<name>A0ABP7MET7_9BACT</name>
<accession>A0ABP7MET7</accession>
<feature type="domain" description="STAS" evidence="1">
    <location>
        <begin position="34"/>
        <end position="108"/>
    </location>
</feature>
<organism evidence="2 3">
    <name type="scientific">Hymenobacter algoricola</name>
    <dbReference type="NCBI Taxonomy" id="486267"/>
    <lineage>
        <taxon>Bacteria</taxon>
        <taxon>Pseudomonadati</taxon>
        <taxon>Bacteroidota</taxon>
        <taxon>Cytophagia</taxon>
        <taxon>Cytophagales</taxon>
        <taxon>Hymenobacteraceae</taxon>
        <taxon>Hymenobacter</taxon>
    </lineage>
</organism>
<dbReference type="EMBL" id="BAABDH010000003">
    <property type="protein sequence ID" value="GAA3918773.1"/>
    <property type="molecule type" value="Genomic_DNA"/>
</dbReference>
<comment type="caution">
    <text evidence="2">The sequence shown here is derived from an EMBL/GenBank/DDBJ whole genome shotgun (WGS) entry which is preliminary data.</text>
</comment>
<evidence type="ECO:0000259" key="1">
    <source>
        <dbReference type="Pfam" id="PF01740"/>
    </source>
</evidence>
<dbReference type="Pfam" id="PF01740">
    <property type="entry name" value="STAS"/>
    <property type="match status" value="1"/>
</dbReference>
<gene>
    <name evidence="2" type="ORF">GCM10022406_01680</name>
</gene>
<sequence length="121" mass="13902">MPALQVYHEILPDSYLLILAENDELPEEVPLAKLLRQAANSGKAYVWVDCSHIHRLSHQAIGLLRKYYLQLRRRHIPLVLCHLDESLQQLFRQLPAASQPPIVPTLLDADHYCHAGRSHRS</sequence>
<dbReference type="InterPro" id="IPR002645">
    <property type="entry name" value="STAS_dom"/>
</dbReference>